<name>A0ABW8ZUY3_9BURK</name>
<proteinExistence type="predicted"/>
<evidence type="ECO:0000313" key="2">
    <source>
        <dbReference type="Proteomes" id="UP001629249"/>
    </source>
</evidence>
<dbReference type="Proteomes" id="UP001629249">
    <property type="component" value="Unassembled WGS sequence"/>
</dbReference>
<dbReference type="RefSeq" id="WP_408330575.1">
    <property type="nucleotide sequence ID" value="NZ_JAQQFH010000015.1"/>
</dbReference>
<accession>A0ABW8ZUY3</accession>
<dbReference type="EMBL" id="JAQQFN010000023">
    <property type="protein sequence ID" value="MFL9886811.1"/>
    <property type="molecule type" value="Genomic_DNA"/>
</dbReference>
<organism evidence="1 2">
    <name type="scientific">Paraburkholderia agricolaris</name>
    <dbReference type="NCBI Taxonomy" id="2152888"/>
    <lineage>
        <taxon>Bacteria</taxon>
        <taxon>Pseudomonadati</taxon>
        <taxon>Pseudomonadota</taxon>
        <taxon>Betaproteobacteria</taxon>
        <taxon>Burkholderiales</taxon>
        <taxon>Burkholderiaceae</taxon>
        <taxon>Paraburkholderia</taxon>
    </lineage>
</organism>
<gene>
    <name evidence="1" type="ORF">PQR66_27480</name>
</gene>
<protein>
    <submittedName>
        <fullName evidence="1">Uncharacterized protein</fullName>
    </submittedName>
</protein>
<keyword evidence="2" id="KW-1185">Reference proteome</keyword>
<reference evidence="1 2" key="1">
    <citation type="journal article" date="2024" name="Chem. Sci.">
        <title>Discovery of megapolipeptins by genome mining of a Burkholderiales bacteria collection.</title>
        <authorList>
            <person name="Paulo B.S."/>
            <person name="Recchia M.J.J."/>
            <person name="Lee S."/>
            <person name="Fergusson C.H."/>
            <person name="Romanowski S.B."/>
            <person name="Hernandez A."/>
            <person name="Krull N."/>
            <person name="Liu D.Y."/>
            <person name="Cavanagh H."/>
            <person name="Bos A."/>
            <person name="Gray C.A."/>
            <person name="Murphy B.T."/>
            <person name="Linington R.G."/>
            <person name="Eustaquio A.S."/>
        </authorList>
    </citation>
    <scope>NUCLEOTIDE SEQUENCE [LARGE SCALE GENOMIC DNA]</scope>
    <source>
        <strain evidence="1 2">RL16-012-BIC-B</strain>
    </source>
</reference>
<evidence type="ECO:0000313" key="1">
    <source>
        <dbReference type="EMBL" id="MFL9886811.1"/>
    </source>
</evidence>
<comment type="caution">
    <text evidence="1">The sequence shown here is derived from an EMBL/GenBank/DDBJ whole genome shotgun (WGS) entry which is preliminary data.</text>
</comment>
<sequence>MIEVFQLFQSEPTFKTVPTADVQLYRDGGPVNVTRFNGALTIRQTQSASDFAAALVDEVAIAWFDRGSGIAAPWQVRPQHWESFQALFDLGKDVRLLFSSSQIEAEKTAAKAHGEYLQFSNCVHRAAMERLGFGFNGPLEPISRQMNGRHAVHVAYALVANRPVPESVIADYRAMEEPFKYDLEWARPLLDLPDLRGALPPGKWAALAQVLRHAKITLSSETAPAYIAAMEALPADVDPLAVDNRLYEVGLLQALPLPERFMSPLDVGTPVSELAARLRELVADNRRSEDLNRAEDEFAGGRISKRLYQLQRQMALLDHGRSTYEWPNRFATGLAERNVEYLLSVLDTANDWNKLSKQVVREMFGVNIRGLKPLGRRRAVFSLCGFDEAEQAKWEQQAVARQAEKDREVEAKEAREQAETVKFRVEDGSVLNGAEFVDRAIADGFSEIRSERKGASRVYLLVNPARGLARKLKARDGTLAYARAVLDVRLAA</sequence>